<proteinExistence type="predicted"/>
<organism evidence="2 3">
    <name type="scientific">Microvirgula aerodenitrificans</name>
    <dbReference type="NCBI Taxonomy" id="57480"/>
    <lineage>
        <taxon>Bacteria</taxon>
        <taxon>Pseudomonadati</taxon>
        <taxon>Pseudomonadota</taxon>
        <taxon>Betaproteobacteria</taxon>
        <taxon>Neisseriales</taxon>
        <taxon>Aquaspirillaceae</taxon>
        <taxon>Microvirgula</taxon>
    </lineage>
</organism>
<keyword evidence="3" id="KW-1185">Reference proteome</keyword>
<dbReference type="InterPro" id="IPR001296">
    <property type="entry name" value="Glyco_trans_1"/>
</dbReference>
<gene>
    <name evidence="2" type="ORF">DAI18_08295</name>
</gene>
<dbReference type="Gene3D" id="3.40.50.2000">
    <property type="entry name" value="Glycogen Phosphorylase B"/>
    <property type="match status" value="4"/>
</dbReference>
<dbReference type="KEGG" id="maer:DAI18_08295"/>
<dbReference type="OrthoDB" id="433681at2"/>
<dbReference type="Proteomes" id="UP000244173">
    <property type="component" value="Chromosome"/>
</dbReference>
<dbReference type="STRING" id="1122240.GCA_000620105_02204"/>
<dbReference type="PANTHER" id="PTHR46656">
    <property type="entry name" value="PUTATIVE-RELATED"/>
    <property type="match status" value="1"/>
</dbReference>
<evidence type="ECO:0000313" key="3">
    <source>
        <dbReference type="Proteomes" id="UP000244173"/>
    </source>
</evidence>
<dbReference type="RefSeq" id="WP_107889123.1">
    <property type="nucleotide sequence ID" value="NZ_CP028519.1"/>
</dbReference>
<dbReference type="CDD" id="cd03801">
    <property type="entry name" value="GT4_PimA-like"/>
    <property type="match status" value="2"/>
</dbReference>
<dbReference type="AlphaFoldDB" id="A0A2S0P9N8"/>
<dbReference type="SUPFAM" id="SSF53756">
    <property type="entry name" value="UDP-Glycosyltransferase/glycogen phosphorylase"/>
    <property type="match status" value="3"/>
</dbReference>
<dbReference type="Pfam" id="PF13692">
    <property type="entry name" value="Glyco_trans_1_4"/>
    <property type="match status" value="1"/>
</dbReference>
<dbReference type="EMBL" id="CP028519">
    <property type="protein sequence ID" value="AVY94045.1"/>
    <property type="molecule type" value="Genomic_DNA"/>
</dbReference>
<dbReference type="PANTHER" id="PTHR46656:SF3">
    <property type="entry name" value="PUTATIVE-RELATED"/>
    <property type="match status" value="1"/>
</dbReference>
<protein>
    <recommendedName>
        <fullName evidence="1">Glycosyl transferase family 1 domain-containing protein</fullName>
    </recommendedName>
</protein>
<reference evidence="2 3" key="1">
    <citation type="submission" date="2018-04" db="EMBL/GenBank/DDBJ databases">
        <title>Denitrifier Microvirgula.</title>
        <authorList>
            <person name="Anderson E."/>
            <person name="Jang J."/>
            <person name="Ishii S."/>
        </authorList>
    </citation>
    <scope>NUCLEOTIDE SEQUENCE [LARGE SCALE GENOMIC DNA]</scope>
    <source>
        <strain evidence="2 3">BE2.4</strain>
    </source>
</reference>
<dbReference type="Pfam" id="PF00534">
    <property type="entry name" value="Glycos_transf_1"/>
    <property type="match status" value="2"/>
</dbReference>
<feature type="domain" description="Glycosyl transferase family 1" evidence="1">
    <location>
        <begin position="174"/>
        <end position="331"/>
    </location>
</feature>
<sequence length="1115" mass="122611">MQIDAIHQFSHSCAPGDGVTNGLLFTRKLLRSLGFRSEIYCVTVHDALKHDLRSFRDYPVGEDRQALLVHHSLGHDDAAWIEARTEPKILVYHNITPAEFFPEGSYLHRYCTLGRQQLRDWAPQCIGAIGDSDFNSDELRDSGYGNAVTIPMLVDIDRVLAAPCDVRIEARHADTFNVLFIGRICENKGQLDLLEAFAELLHFIDRPARLMIVGGTTSEDYRARLDARIAELGLGDYIDMPGKVPADALIGYYRAADVFVSMSEHEGFGMPLIEAMLHDVPVVAYNSSNIGNTLGEGGLLLDSKDPRRIGALLNLISSQPALRRRIIAAQRRNLERFRADVVRRQLADYLGSLDIGVPLAPVDMPRNDLLAWQVEGPFDSDYSLAIVNRELARALRDLGENVALFSTEGGGDFAPDAGFLAAHPDIAALSQRSASHPQLDTVLRFCYPPRTNRMRGRVNAFHCYGWEESAFPADHAARFNHDLDLITVLSREVEKILRDNGVSTPIAVVGAGVDHILAAPVAGTGVPGRGFRFLHVSSCFPRKGVDVLLRAWGKAFRAGDDVSLIIKTFPNPHNTVASQLERLRAADPDYPDVVLIERDLPQAELNALYRGCDAFVAPGRGEGLGMPMAEAMLFDLPVITTNWGGQTDFCTEETAWLVDYRFAPAQTHLGLSNSVWAEPDLAHLTARLREVRQTSPAGLTRRTAAARLKIERDYTWRGVAERTRAAVAALEAQPLLRPEPKIGWVSTWHSRCGIAIYAERLACRIPADRLVVLANRDAEVESPDAPNVHRCWSAADKSAGSLDALYDTIVAQGLGAVVIQFNFSFFGLPALARLVERLKARAIGVHLFFHSTADVHHGAELKTLTDIAPALATADRLYVHGVDDLNRLKTFGHVRNVVLFPHGVGAAPVPAVRPAVLAGKRVLASYGFLLPHKGIQALIHAFAMLAERQSDLYLLLVTACYPVEQSAQEARDCQALIDHYRLGGRVTFLTDFLPDTESLSWLQHADLLVYPYQHTQESSSAAVRTGLSVGVPVAVTPLSIFDDVGEAVNRLPGTGPEQLAAGLSLLLERLATPVARTAERERIARWCAVRQWPQLSTRLYHLIDGLSQPLQGTSL</sequence>
<evidence type="ECO:0000313" key="2">
    <source>
        <dbReference type="EMBL" id="AVY94045.1"/>
    </source>
</evidence>
<feature type="domain" description="Glycosyl transferase family 1" evidence="1">
    <location>
        <begin position="919"/>
        <end position="1044"/>
    </location>
</feature>
<accession>A0A2S0P9N8</accession>
<evidence type="ECO:0000259" key="1">
    <source>
        <dbReference type="Pfam" id="PF00534"/>
    </source>
</evidence>
<name>A0A2S0P9N8_9NEIS</name>
<dbReference type="GO" id="GO:0016757">
    <property type="term" value="F:glycosyltransferase activity"/>
    <property type="evidence" value="ECO:0007669"/>
    <property type="project" value="InterPro"/>
</dbReference>